<protein>
    <submittedName>
        <fullName evidence="2">Cro/C1-type helix-turn-helix DNA-binding protein</fullName>
    </submittedName>
</protein>
<accession>A0A4R3K6R8</accession>
<keyword evidence="3" id="KW-1185">Reference proteome</keyword>
<keyword evidence="2" id="KW-0238">DNA-binding</keyword>
<sequence length="72" mass="8119">MVNINRLRGKMVENGITVDELAEIMGIDRATLYRRLNSQGKEFSIKEADTIVKALKLGKEEASNIFFSQFVA</sequence>
<dbReference type="SUPFAM" id="SSF47413">
    <property type="entry name" value="lambda repressor-like DNA-binding domains"/>
    <property type="match status" value="1"/>
</dbReference>
<dbReference type="GO" id="GO:0003677">
    <property type="term" value="F:DNA binding"/>
    <property type="evidence" value="ECO:0007669"/>
    <property type="project" value="UniProtKB-KW"/>
</dbReference>
<feature type="domain" description="HTH cro/C1-type" evidence="1">
    <location>
        <begin position="7"/>
        <end position="62"/>
    </location>
</feature>
<reference evidence="2 3" key="1">
    <citation type="submission" date="2019-03" db="EMBL/GenBank/DDBJ databases">
        <title>Genomic Encyclopedia of Type Strains, Phase IV (KMG-IV): sequencing the most valuable type-strain genomes for metagenomic binning, comparative biology and taxonomic classification.</title>
        <authorList>
            <person name="Goeker M."/>
        </authorList>
    </citation>
    <scope>NUCLEOTIDE SEQUENCE [LARGE SCALE GENOMIC DNA]</scope>
    <source>
        <strain evidence="2 3">DSM 29489</strain>
    </source>
</reference>
<dbReference type="SMART" id="SM00530">
    <property type="entry name" value="HTH_XRE"/>
    <property type="match status" value="1"/>
</dbReference>
<dbReference type="CDD" id="cd00093">
    <property type="entry name" value="HTH_XRE"/>
    <property type="match status" value="1"/>
</dbReference>
<dbReference type="PROSITE" id="PS50943">
    <property type="entry name" value="HTH_CROC1"/>
    <property type="match status" value="1"/>
</dbReference>
<dbReference type="RefSeq" id="WP_132381120.1">
    <property type="nucleotide sequence ID" value="NZ_SLZZ01000011.1"/>
</dbReference>
<gene>
    <name evidence="2" type="ORF">EDD59_11122</name>
</gene>
<comment type="caution">
    <text evidence="2">The sequence shown here is derived from an EMBL/GenBank/DDBJ whole genome shotgun (WGS) entry which is preliminary data.</text>
</comment>
<proteinExistence type="predicted"/>
<dbReference type="EMBL" id="SLZZ01000011">
    <property type="protein sequence ID" value="TCS78497.1"/>
    <property type="molecule type" value="Genomic_DNA"/>
</dbReference>
<evidence type="ECO:0000259" key="1">
    <source>
        <dbReference type="PROSITE" id="PS50943"/>
    </source>
</evidence>
<dbReference type="OrthoDB" id="2224275at2"/>
<dbReference type="Gene3D" id="1.10.10.60">
    <property type="entry name" value="Homeodomain-like"/>
    <property type="match status" value="1"/>
</dbReference>
<dbReference type="Pfam" id="PF13443">
    <property type="entry name" value="HTH_26"/>
    <property type="match status" value="1"/>
</dbReference>
<organism evidence="2 3">
    <name type="scientific">Muricomes intestini</name>
    <dbReference type="NCBI Taxonomy" id="1796634"/>
    <lineage>
        <taxon>Bacteria</taxon>
        <taxon>Bacillati</taxon>
        <taxon>Bacillota</taxon>
        <taxon>Clostridia</taxon>
        <taxon>Lachnospirales</taxon>
        <taxon>Lachnospiraceae</taxon>
        <taxon>Muricomes</taxon>
    </lineage>
</organism>
<name>A0A4R3K6R8_9FIRM</name>
<dbReference type="Proteomes" id="UP000295726">
    <property type="component" value="Unassembled WGS sequence"/>
</dbReference>
<evidence type="ECO:0000313" key="3">
    <source>
        <dbReference type="Proteomes" id="UP000295726"/>
    </source>
</evidence>
<evidence type="ECO:0000313" key="2">
    <source>
        <dbReference type="EMBL" id="TCS78497.1"/>
    </source>
</evidence>
<dbReference type="InterPro" id="IPR001387">
    <property type="entry name" value="Cro/C1-type_HTH"/>
</dbReference>
<dbReference type="InterPro" id="IPR010982">
    <property type="entry name" value="Lambda_DNA-bd_dom_sf"/>
</dbReference>
<dbReference type="AlphaFoldDB" id="A0A4R3K6R8"/>